<protein>
    <submittedName>
        <fullName evidence="3">Pimeloyl-ACP methyl ester carboxylesterase</fullName>
    </submittedName>
</protein>
<feature type="domain" description="AB hydrolase-1" evidence="2">
    <location>
        <begin position="31"/>
        <end position="276"/>
    </location>
</feature>
<dbReference type="PANTHER" id="PTHR43798">
    <property type="entry name" value="MONOACYLGLYCEROL LIPASE"/>
    <property type="match status" value="1"/>
</dbReference>
<name>A0A7W9FQB2_9HYPH</name>
<sequence length="289" mass="32091">MEEFAPRRGTSRHFTTADGVRLHYIEAGDGPVLMMFPGWSQSAAMFRAQIDGLSDRYRVIAVDPRGHGDSDKPDHGYNAHRIAADMRELLLHLDLHDVALLGHSGGVKYLWAYWELFAGERLRKLVIVDDSPRLVDNPAWSEASRAEIGPMYFTGDLDRFAVQLMAPDGAAFTDVAIKSMFGPGFVANNAALMDWIVAENLKMPRALAIELLYATSGVDWRGTIRRVRLPSLVIGAEGSTHKATVLRWVAAQIPGARLRIWGREEGGSHFMFIESPDRFNAELAEFIGA</sequence>
<dbReference type="InterPro" id="IPR000073">
    <property type="entry name" value="AB_hydrolase_1"/>
</dbReference>
<dbReference type="GO" id="GO:0016020">
    <property type="term" value="C:membrane"/>
    <property type="evidence" value="ECO:0007669"/>
    <property type="project" value="TreeGrafter"/>
</dbReference>
<dbReference type="Proteomes" id="UP000523821">
    <property type="component" value="Unassembled WGS sequence"/>
</dbReference>
<organism evidence="3 4">
    <name type="scientific">Prosthecomicrobium pneumaticum</name>
    <dbReference type="NCBI Taxonomy" id="81895"/>
    <lineage>
        <taxon>Bacteria</taxon>
        <taxon>Pseudomonadati</taxon>
        <taxon>Pseudomonadota</taxon>
        <taxon>Alphaproteobacteria</taxon>
        <taxon>Hyphomicrobiales</taxon>
        <taxon>Kaistiaceae</taxon>
        <taxon>Prosthecomicrobium</taxon>
    </lineage>
</organism>
<reference evidence="3 4" key="1">
    <citation type="submission" date="2020-08" db="EMBL/GenBank/DDBJ databases">
        <title>Genomic Encyclopedia of Type Strains, Phase IV (KMG-IV): sequencing the most valuable type-strain genomes for metagenomic binning, comparative biology and taxonomic classification.</title>
        <authorList>
            <person name="Goeker M."/>
        </authorList>
    </citation>
    <scope>NUCLEOTIDE SEQUENCE [LARGE SCALE GENOMIC DNA]</scope>
    <source>
        <strain evidence="3 4">DSM 16268</strain>
    </source>
</reference>
<evidence type="ECO:0000313" key="3">
    <source>
        <dbReference type="EMBL" id="MBB5754832.1"/>
    </source>
</evidence>
<dbReference type="PANTHER" id="PTHR43798:SF31">
    <property type="entry name" value="AB HYDROLASE SUPERFAMILY PROTEIN YCLE"/>
    <property type="match status" value="1"/>
</dbReference>
<proteinExistence type="predicted"/>
<dbReference type="AlphaFoldDB" id="A0A7W9FQB2"/>
<keyword evidence="1" id="KW-0378">Hydrolase</keyword>
<accession>A0A7W9FQB2</accession>
<evidence type="ECO:0000256" key="1">
    <source>
        <dbReference type="ARBA" id="ARBA00022801"/>
    </source>
</evidence>
<keyword evidence="4" id="KW-1185">Reference proteome</keyword>
<evidence type="ECO:0000313" key="4">
    <source>
        <dbReference type="Proteomes" id="UP000523821"/>
    </source>
</evidence>
<dbReference type="EMBL" id="JACHOO010000010">
    <property type="protein sequence ID" value="MBB5754832.1"/>
    <property type="molecule type" value="Genomic_DNA"/>
</dbReference>
<dbReference type="SUPFAM" id="SSF53474">
    <property type="entry name" value="alpha/beta-Hydrolases"/>
    <property type="match status" value="1"/>
</dbReference>
<comment type="caution">
    <text evidence="3">The sequence shown here is derived from an EMBL/GenBank/DDBJ whole genome shotgun (WGS) entry which is preliminary data.</text>
</comment>
<dbReference type="GO" id="GO:0016787">
    <property type="term" value="F:hydrolase activity"/>
    <property type="evidence" value="ECO:0007669"/>
    <property type="project" value="UniProtKB-KW"/>
</dbReference>
<dbReference type="InterPro" id="IPR029058">
    <property type="entry name" value="AB_hydrolase_fold"/>
</dbReference>
<gene>
    <name evidence="3" type="ORF">GGQ63_003924</name>
</gene>
<dbReference type="Pfam" id="PF00561">
    <property type="entry name" value="Abhydrolase_1"/>
    <property type="match status" value="1"/>
</dbReference>
<dbReference type="RefSeq" id="WP_183858260.1">
    <property type="nucleotide sequence ID" value="NZ_JACHOO010000010.1"/>
</dbReference>
<evidence type="ECO:0000259" key="2">
    <source>
        <dbReference type="Pfam" id="PF00561"/>
    </source>
</evidence>
<dbReference type="Gene3D" id="3.40.50.1820">
    <property type="entry name" value="alpha/beta hydrolase"/>
    <property type="match status" value="1"/>
</dbReference>
<dbReference type="InterPro" id="IPR050266">
    <property type="entry name" value="AB_hydrolase_sf"/>
</dbReference>